<dbReference type="AlphaFoldDB" id="A0A9D1FHX6"/>
<sequence length="147" mass="15615">MGIMDAFEVGAGGLRAHGKRIEIAAKNVANMDTPNYVRKIPVLNATEDISFAGLLNTMKEDVFGVGTIPFLEGGVKFGGVIEDPTPAEKIYRPGHPDADDEGYVRMSNVNPMVDIADATLAQRAYEASLGVMSITKAMASRAVEIGS</sequence>
<evidence type="ECO:0000313" key="4">
    <source>
        <dbReference type="EMBL" id="HIS74176.1"/>
    </source>
</evidence>
<dbReference type="EMBL" id="DVJQ01000034">
    <property type="protein sequence ID" value="HIS74176.1"/>
    <property type="molecule type" value="Genomic_DNA"/>
</dbReference>
<comment type="caution">
    <text evidence="4">The sequence shown here is derived from an EMBL/GenBank/DDBJ whole genome shotgun (WGS) entry which is preliminary data.</text>
</comment>
<dbReference type="InterPro" id="IPR001444">
    <property type="entry name" value="Flag_bb_rod_N"/>
</dbReference>
<feature type="domain" description="Flagellar basal-body/hook protein C-terminal" evidence="3">
    <location>
        <begin position="101"/>
        <end position="143"/>
    </location>
</feature>
<reference evidence="4" key="1">
    <citation type="submission" date="2020-10" db="EMBL/GenBank/DDBJ databases">
        <authorList>
            <person name="Gilroy R."/>
        </authorList>
    </citation>
    <scope>NUCLEOTIDE SEQUENCE</scope>
    <source>
        <strain evidence="4">CHK152-2871</strain>
    </source>
</reference>
<accession>A0A9D1FHX6</accession>
<evidence type="ECO:0008006" key="6">
    <source>
        <dbReference type="Google" id="ProtNLM"/>
    </source>
</evidence>
<evidence type="ECO:0000313" key="5">
    <source>
        <dbReference type="Proteomes" id="UP000886865"/>
    </source>
</evidence>
<comment type="similarity">
    <text evidence="1">Belongs to the flagella basal body rod proteins family.</text>
</comment>
<dbReference type="Pfam" id="PF00460">
    <property type="entry name" value="Flg_bb_rod"/>
    <property type="match status" value="1"/>
</dbReference>
<protein>
    <recommendedName>
        <fullName evidence="6">Flagellar basal-body rod protein FlgC</fullName>
    </recommendedName>
</protein>
<gene>
    <name evidence="4" type="ORF">IAA86_04045</name>
</gene>
<reference evidence="4" key="2">
    <citation type="journal article" date="2021" name="PeerJ">
        <title>Extensive microbial diversity within the chicken gut microbiome revealed by metagenomics and culture.</title>
        <authorList>
            <person name="Gilroy R."/>
            <person name="Ravi A."/>
            <person name="Getino M."/>
            <person name="Pursley I."/>
            <person name="Horton D.L."/>
            <person name="Alikhan N.F."/>
            <person name="Baker D."/>
            <person name="Gharbi K."/>
            <person name="Hall N."/>
            <person name="Watson M."/>
            <person name="Adriaenssens E.M."/>
            <person name="Foster-Nyarko E."/>
            <person name="Jarju S."/>
            <person name="Secka A."/>
            <person name="Antonio M."/>
            <person name="Oren A."/>
            <person name="Chaudhuri R.R."/>
            <person name="La Ragione R."/>
            <person name="Hildebrand F."/>
            <person name="Pallen M.J."/>
        </authorList>
    </citation>
    <scope>NUCLEOTIDE SEQUENCE</scope>
    <source>
        <strain evidence="4">CHK152-2871</strain>
    </source>
</reference>
<evidence type="ECO:0000259" key="3">
    <source>
        <dbReference type="Pfam" id="PF06429"/>
    </source>
</evidence>
<evidence type="ECO:0000256" key="1">
    <source>
        <dbReference type="ARBA" id="ARBA00009677"/>
    </source>
</evidence>
<evidence type="ECO:0000259" key="2">
    <source>
        <dbReference type="Pfam" id="PF00460"/>
    </source>
</evidence>
<feature type="domain" description="Flagellar basal body rod protein N-terminal" evidence="2">
    <location>
        <begin position="8"/>
        <end position="36"/>
    </location>
</feature>
<name>A0A9D1FHX6_9BACT</name>
<organism evidence="4 5">
    <name type="scientific">Candidatus Galligastranaerophilus intestinavium</name>
    <dbReference type="NCBI Taxonomy" id="2840836"/>
    <lineage>
        <taxon>Bacteria</taxon>
        <taxon>Candidatus Galligastranaerophilus</taxon>
    </lineage>
</organism>
<dbReference type="Proteomes" id="UP000886865">
    <property type="component" value="Unassembled WGS sequence"/>
</dbReference>
<proteinExistence type="inferred from homology"/>
<dbReference type="Pfam" id="PF06429">
    <property type="entry name" value="Flg_bbr_C"/>
    <property type="match status" value="1"/>
</dbReference>
<dbReference type="InterPro" id="IPR010930">
    <property type="entry name" value="Flg_bb/hook_C_dom"/>
</dbReference>